<evidence type="ECO:0000313" key="7">
    <source>
        <dbReference type="EMBL" id="KAA8575430.1"/>
    </source>
</evidence>
<dbReference type="EMBL" id="VICG01000002">
    <property type="protein sequence ID" value="KAA8575430.1"/>
    <property type="molecule type" value="Genomic_DNA"/>
</dbReference>
<evidence type="ECO:0000256" key="5">
    <source>
        <dbReference type="SAM" id="MobiDB-lite"/>
    </source>
</evidence>
<gene>
    <name evidence="7" type="ORF">EYC84_004594</name>
</gene>
<reference evidence="7 8" key="1">
    <citation type="submission" date="2019-06" db="EMBL/GenBank/DDBJ databases">
        <title>Genome Sequence of the Brown Rot Fungal Pathogen Monilinia fructicola.</title>
        <authorList>
            <person name="De Miccolis Angelini R.M."/>
            <person name="Landi L."/>
            <person name="Abate D."/>
            <person name="Pollastro S."/>
            <person name="Romanazzi G."/>
            <person name="Faretra F."/>
        </authorList>
    </citation>
    <scope>NUCLEOTIDE SEQUENCE [LARGE SCALE GENOMIC DNA]</scope>
    <source>
        <strain evidence="7 8">Mfrc123</strain>
    </source>
</reference>
<evidence type="ECO:0000256" key="3">
    <source>
        <dbReference type="ARBA" id="ARBA00035647"/>
    </source>
</evidence>
<evidence type="ECO:0000259" key="6">
    <source>
        <dbReference type="SMART" id="SM01155"/>
    </source>
</evidence>
<evidence type="ECO:0000256" key="1">
    <source>
        <dbReference type="ARBA" id="ARBA00004173"/>
    </source>
</evidence>
<evidence type="ECO:0000313" key="8">
    <source>
        <dbReference type="Proteomes" id="UP000322873"/>
    </source>
</evidence>
<dbReference type="Pfam" id="PF08213">
    <property type="entry name" value="COX24_C"/>
    <property type="match status" value="1"/>
</dbReference>
<keyword evidence="2" id="KW-0496">Mitochondrion</keyword>
<feature type="region of interest" description="Disordered" evidence="5">
    <location>
        <begin position="74"/>
        <end position="150"/>
    </location>
</feature>
<dbReference type="PANTHER" id="PTHR32035">
    <property type="entry name" value="AURORA KINASE A-INTERACTING PROTEIN"/>
    <property type="match status" value="1"/>
</dbReference>
<keyword evidence="8" id="KW-1185">Reference proteome</keyword>
<evidence type="ECO:0000256" key="2">
    <source>
        <dbReference type="ARBA" id="ARBA00023128"/>
    </source>
</evidence>
<dbReference type="GO" id="GO:0005739">
    <property type="term" value="C:mitochondrion"/>
    <property type="evidence" value="ECO:0007669"/>
    <property type="project" value="UniProtKB-SubCell"/>
</dbReference>
<proteinExistence type="inferred from homology"/>
<name>A0A5M9K3C9_MONFR</name>
<comment type="similarity">
    <text evidence="3">Belongs to the mitochondrion-specific ribosomal protein mS38 family.</text>
</comment>
<feature type="domain" description="Ribosomal protein mS38 C-terminal" evidence="6">
    <location>
        <begin position="350"/>
        <end position="383"/>
    </location>
</feature>
<dbReference type="Proteomes" id="UP000322873">
    <property type="component" value="Unassembled WGS sequence"/>
</dbReference>
<comment type="caution">
    <text evidence="7">The sequence shown here is derived from an EMBL/GenBank/DDBJ whole genome shotgun (WGS) entry which is preliminary data.</text>
</comment>
<dbReference type="PANTHER" id="PTHR32035:SF3">
    <property type="entry name" value="SMALL RIBOSOMAL SUBUNIT PROTEIN MS38"/>
    <property type="match status" value="1"/>
</dbReference>
<accession>A0A5M9K3C9</accession>
<organism evidence="7 8">
    <name type="scientific">Monilinia fructicola</name>
    <name type="common">Brown rot fungus</name>
    <name type="synonym">Ciboria fructicola</name>
    <dbReference type="NCBI Taxonomy" id="38448"/>
    <lineage>
        <taxon>Eukaryota</taxon>
        <taxon>Fungi</taxon>
        <taxon>Dikarya</taxon>
        <taxon>Ascomycota</taxon>
        <taxon>Pezizomycotina</taxon>
        <taxon>Leotiomycetes</taxon>
        <taxon>Helotiales</taxon>
        <taxon>Sclerotiniaceae</taxon>
        <taxon>Monilinia</taxon>
    </lineage>
</organism>
<sequence>MPRRHGGAAHPDHIRLQSHISFQTESTSIILRARMFSSSVRRAVLTAPPLPIILPIHNVAPRAATSQALSFRCNQRRLSSSSSSKPSSPADGSKGVAERQTVPASPTQARPDGEKKASKAGRRKAKDASTGSANKDDTMHNLPSVPSTSHIAPNQIAASAFFSLHRPISLTMNFPKAVTDEAFASIFTPRTRSNKSQEVIATLSNTLQSLDSATGSLQTLNIQDQWNEETHELRAGITAESYRVQHLDNANESPRSVFARKYTPFSPPPAPVPMSTEESLSAGAEAAAEHEEALLPQKRTYHTILTINESTDANGEITYTAESGPIVSEDPPRSYIERRRIHRRERATMWAISVKRQRKLKMKKHKYKKLMRRTRNLRRRLDRN</sequence>
<feature type="compositionally biased region" description="Low complexity" evidence="5">
    <location>
        <begin position="79"/>
        <end position="89"/>
    </location>
</feature>
<dbReference type="SMART" id="SM01155">
    <property type="entry name" value="DUF1713"/>
    <property type="match status" value="1"/>
</dbReference>
<dbReference type="AlphaFoldDB" id="A0A5M9K3C9"/>
<protein>
    <recommendedName>
        <fullName evidence="4">Small ribosomal subunit protein mS38</fullName>
    </recommendedName>
</protein>
<dbReference type="InterPro" id="IPR013177">
    <property type="entry name" value="Ribosomal_mS38_C"/>
</dbReference>
<comment type="subcellular location">
    <subcellularLocation>
        <location evidence="1">Mitochondrion</location>
    </subcellularLocation>
</comment>
<dbReference type="VEuPathDB" id="FungiDB:MFRU_002g00890"/>
<evidence type="ECO:0000256" key="4">
    <source>
        <dbReference type="ARBA" id="ARBA00035682"/>
    </source>
</evidence>